<reference evidence="2 3" key="1">
    <citation type="submission" date="2017-02" db="EMBL/GenBank/DDBJ databases">
        <title>Acinetobacter sp. ANC 4945, whole genome shotgun sequencing project.</title>
        <authorList>
            <person name="Radolfova-Krizova L."/>
            <person name="Al Atrouni A."/>
            <person name="Nemec A."/>
        </authorList>
    </citation>
    <scope>NUCLEOTIDE SEQUENCE [LARGE SCALE GENOMIC DNA]</scope>
    <source>
        <strain evidence="2 3">ANC 4945</strain>
    </source>
</reference>
<feature type="signal peptide" evidence="1">
    <location>
        <begin position="1"/>
        <end position="19"/>
    </location>
</feature>
<evidence type="ECO:0000313" key="2">
    <source>
        <dbReference type="EMBL" id="OOV85614.1"/>
    </source>
</evidence>
<evidence type="ECO:0008006" key="4">
    <source>
        <dbReference type="Google" id="ProtNLM"/>
    </source>
</evidence>
<keyword evidence="1" id="KW-0732">Signal</keyword>
<feature type="chain" id="PRO_5013182198" description="Lipoprotein" evidence="1">
    <location>
        <begin position="20"/>
        <end position="129"/>
    </location>
</feature>
<name>A0A1T1H6Y5_9GAMM</name>
<sequence length="129" mass="13280">MKKLVAVLAPLALVLSACAATGTTGTSTSTGTTSANSLAMMAVKVGVQAKCVTELNNNSYWKTGSKLLTETQKSELQTEVCSCVGEKATTSVTATDLVVAAMDKTSQANLAAKIVTNTLNACVIETFKN</sequence>
<dbReference type="RefSeq" id="WP_078189082.1">
    <property type="nucleotide sequence ID" value="NZ_JAMCOU010000013.1"/>
</dbReference>
<dbReference type="AlphaFoldDB" id="A0A1T1H6Y5"/>
<evidence type="ECO:0000313" key="3">
    <source>
        <dbReference type="Proteomes" id="UP000191160"/>
    </source>
</evidence>
<organism evidence="2 3">
    <name type="scientific">Acinetobacter amyesii</name>
    <dbReference type="NCBI Taxonomy" id="2942470"/>
    <lineage>
        <taxon>Bacteria</taxon>
        <taxon>Pseudomonadati</taxon>
        <taxon>Pseudomonadota</taxon>
        <taxon>Gammaproteobacteria</taxon>
        <taxon>Moraxellales</taxon>
        <taxon>Moraxellaceae</taxon>
        <taxon>Acinetobacter</taxon>
    </lineage>
</organism>
<protein>
    <recommendedName>
        <fullName evidence="4">Lipoprotein</fullName>
    </recommendedName>
</protein>
<accession>A0A1T1H6Y5</accession>
<comment type="caution">
    <text evidence="2">The sequence shown here is derived from an EMBL/GenBank/DDBJ whole genome shotgun (WGS) entry which is preliminary data.</text>
</comment>
<dbReference type="EMBL" id="MVKX01000001">
    <property type="protein sequence ID" value="OOV85614.1"/>
    <property type="molecule type" value="Genomic_DNA"/>
</dbReference>
<dbReference type="Proteomes" id="UP000191160">
    <property type="component" value="Unassembled WGS sequence"/>
</dbReference>
<gene>
    <name evidence="2" type="ORF">B1202_02960</name>
</gene>
<dbReference type="PROSITE" id="PS51257">
    <property type="entry name" value="PROKAR_LIPOPROTEIN"/>
    <property type="match status" value="1"/>
</dbReference>
<proteinExistence type="predicted"/>
<keyword evidence="3" id="KW-1185">Reference proteome</keyword>
<evidence type="ECO:0000256" key="1">
    <source>
        <dbReference type="SAM" id="SignalP"/>
    </source>
</evidence>